<proteinExistence type="predicted"/>
<reference evidence="4" key="1">
    <citation type="submission" date="2022-09" db="EMBL/GenBank/DDBJ databases">
        <title>Isolation and characterization of 3-chlorobenzoate degrading bacteria from soils in Shizuoka.</title>
        <authorList>
            <person name="Ifat A."/>
            <person name="Ogawa N."/>
            <person name="Kimbara K."/>
            <person name="Moriuchi R."/>
            <person name="Dohra H."/>
            <person name="Shintani M."/>
        </authorList>
    </citation>
    <scope>NUCLEOTIDE SEQUENCE</scope>
    <source>
        <strain evidence="4">19CS4-2</strain>
    </source>
</reference>
<evidence type="ECO:0000259" key="3">
    <source>
        <dbReference type="Pfam" id="PF00817"/>
    </source>
</evidence>
<gene>
    <name evidence="4" type="ORF">CBA19CS42_23445</name>
</gene>
<feature type="compositionally biased region" description="Polar residues" evidence="2">
    <location>
        <begin position="445"/>
        <end position="455"/>
    </location>
</feature>
<dbReference type="InterPro" id="IPR001126">
    <property type="entry name" value="UmuC"/>
</dbReference>
<feature type="domain" description="UmuC" evidence="3">
    <location>
        <begin position="64"/>
        <end position="169"/>
    </location>
</feature>
<evidence type="ECO:0000256" key="1">
    <source>
        <dbReference type="ARBA" id="ARBA00022763"/>
    </source>
</evidence>
<dbReference type="SUPFAM" id="SSF56672">
    <property type="entry name" value="DNA/RNA polymerases"/>
    <property type="match status" value="1"/>
</dbReference>
<dbReference type="PANTHER" id="PTHR35369">
    <property type="entry name" value="BLR3025 PROTEIN-RELATED"/>
    <property type="match status" value="1"/>
</dbReference>
<accession>A0AA37ID85</accession>
<dbReference type="InterPro" id="IPR043502">
    <property type="entry name" value="DNA/RNA_pol_sf"/>
</dbReference>
<keyword evidence="1" id="KW-0227">DNA damage</keyword>
<dbReference type="AlphaFoldDB" id="A0AA37ID85"/>
<dbReference type="GO" id="GO:0006281">
    <property type="term" value="P:DNA repair"/>
    <property type="evidence" value="ECO:0007669"/>
    <property type="project" value="InterPro"/>
</dbReference>
<evidence type="ECO:0000313" key="4">
    <source>
        <dbReference type="EMBL" id="GJH27527.1"/>
    </source>
</evidence>
<dbReference type="Pfam" id="PF00817">
    <property type="entry name" value="IMS"/>
    <property type="match status" value="1"/>
</dbReference>
<organism evidence="4 5">
    <name type="scientific">Caballeronia novacaledonica</name>
    <dbReference type="NCBI Taxonomy" id="1544861"/>
    <lineage>
        <taxon>Bacteria</taxon>
        <taxon>Pseudomonadati</taxon>
        <taxon>Pseudomonadota</taxon>
        <taxon>Betaproteobacteria</taxon>
        <taxon>Burkholderiales</taxon>
        <taxon>Burkholderiaceae</taxon>
        <taxon>Caballeronia</taxon>
    </lineage>
</organism>
<dbReference type="CDD" id="cd03468">
    <property type="entry name" value="PolY_like"/>
    <property type="match status" value="1"/>
</dbReference>
<dbReference type="PANTHER" id="PTHR35369:SF2">
    <property type="entry name" value="BLR3025 PROTEIN"/>
    <property type="match status" value="1"/>
</dbReference>
<feature type="region of interest" description="Disordered" evidence="2">
    <location>
        <begin position="413"/>
        <end position="471"/>
    </location>
</feature>
<evidence type="ECO:0000256" key="2">
    <source>
        <dbReference type="SAM" id="MobiDB-lite"/>
    </source>
</evidence>
<name>A0AA37ID85_9BURK</name>
<dbReference type="InterPro" id="IPR050356">
    <property type="entry name" value="SulA_CellDiv_inhibitor"/>
</dbReference>
<protein>
    <submittedName>
        <fullName evidence="4">DNA polymerase Y family protein</fullName>
    </submittedName>
</protein>
<evidence type="ECO:0000313" key="5">
    <source>
        <dbReference type="Proteomes" id="UP001055111"/>
    </source>
</evidence>
<comment type="caution">
    <text evidence="4">The sequence shown here is derived from an EMBL/GenBank/DDBJ whole genome shotgun (WGS) entry which is preliminary data.</text>
</comment>
<dbReference type="EMBL" id="BPUS01000011">
    <property type="protein sequence ID" value="GJH27527.1"/>
    <property type="molecule type" value="Genomic_DNA"/>
</dbReference>
<sequence>MLWIAVTLPLLSLEAVRPPSMPSASGNSISPGATSTPNDVRASDIDQPCFALADHARILMPDLVAFRLGVRPGSTRSHAFALAPRLTLLAVDVCEEQNALEAVALALLAFTPKVVLAHANTVLLEVGGSMRLFGGLRALLSRVTSTVKGCGFTSRMGCAPTAWGAWLLAHARTRRVARRVRIVKETTLVHVLDALPVSLIPSAHSHGNVFEQIGCATLADLRRLPRKGVARRFGQGVLQWLAQAYGQAPDPREAFCAPASFEARLELQARVESADALLFAARRLVLQLAGWLSAHHAAVSEFSLLLEHELAARHAPKTSTFKVAWAVPTREADHILWLLREKLNQTTLAAPVIEMKLLADKVSEHAPPAETLFPMPGSDSESMAQLLERLSARLGAESVVQLVARDDHRPEAAMTVEAYKPAGETKPKRGKKSSKTQAAKADTPTEAQSEAQTESDGPLELPDVAVPSQPRPSWILETPQKLILRNERPFYRRPLKLISRTERIEAGWWDGNGVQRDYYVAADDRGRMFWLYRERLTGDWYLHGFFG</sequence>
<dbReference type="Proteomes" id="UP001055111">
    <property type="component" value="Unassembled WGS sequence"/>
</dbReference>